<dbReference type="PANTHER" id="PTHR10209">
    <property type="entry name" value="OXIDOREDUCTASE, 2OG-FE II OXYGENASE FAMILY PROTEIN"/>
    <property type="match status" value="1"/>
</dbReference>
<dbReference type="EMBL" id="JABCKV010000148">
    <property type="protein sequence ID" value="KAG5642907.1"/>
    <property type="molecule type" value="Genomic_DNA"/>
</dbReference>
<dbReference type="Pfam" id="PF14226">
    <property type="entry name" value="DIOX_N"/>
    <property type="match status" value="1"/>
</dbReference>
<keyword evidence="1" id="KW-0479">Metal-binding</keyword>
<evidence type="ECO:0000256" key="2">
    <source>
        <dbReference type="ARBA" id="ARBA00023002"/>
    </source>
</evidence>
<evidence type="ECO:0000313" key="7">
    <source>
        <dbReference type="Proteomes" id="UP000775547"/>
    </source>
</evidence>
<evidence type="ECO:0000313" key="6">
    <source>
        <dbReference type="EMBL" id="KAG5642907.1"/>
    </source>
</evidence>
<dbReference type="GO" id="GO:0046872">
    <property type="term" value="F:metal ion binding"/>
    <property type="evidence" value="ECO:0007669"/>
    <property type="project" value="UniProtKB-KW"/>
</dbReference>
<keyword evidence="2" id="KW-0560">Oxidoreductase</keyword>
<dbReference type="Proteomes" id="UP000775547">
    <property type="component" value="Unassembled WGS sequence"/>
</dbReference>
<organism evidence="6 7">
    <name type="scientific">Asterophora parasitica</name>
    <dbReference type="NCBI Taxonomy" id="117018"/>
    <lineage>
        <taxon>Eukaryota</taxon>
        <taxon>Fungi</taxon>
        <taxon>Dikarya</taxon>
        <taxon>Basidiomycota</taxon>
        <taxon>Agaricomycotina</taxon>
        <taxon>Agaricomycetes</taxon>
        <taxon>Agaricomycetidae</taxon>
        <taxon>Agaricales</taxon>
        <taxon>Tricholomatineae</taxon>
        <taxon>Lyophyllaceae</taxon>
        <taxon>Asterophora</taxon>
    </lineage>
</organism>
<reference evidence="6" key="1">
    <citation type="submission" date="2020-07" db="EMBL/GenBank/DDBJ databases">
        <authorList>
            <person name="Nieuwenhuis M."/>
            <person name="Van De Peppel L.J.J."/>
        </authorList>
    </citation>
    <scope>NUCLEOTIDE SEQUENCE</scope>
    <source>
        <strain evidence="6">AP01</strain>
        <tissue evidence="6">Mycelium</tissue>
    </source>
</reference>
<evidence type="ECO:0000256" key="3">
    <source>
        <dbReference type="ARBA" id="ARBA00023004"/>
    </source>
</evidence>
<dbReference type="InterPro" id="IPR027443">
    <property type="entry name" value="IPNS-like_sf"/>
</dbReference>
<dbReference type="PANTHER" id="PTHR10209:SF881">
    <property type="entry name" value="FI07970P-RELATED"/>
    <property type="match status" value="1"/>
</dbReference>
<feature type="domain" description="Non-haem dioxygenase N-terminal" evidence="5">
    <location>
        <begin position="31"/>
        <end position="134"/>
    </location>
</feature>
<dbReference type="OrthoDB" id="406156at2759"/>
<keyword evidence="7" id="KW-1185">Reference proteome</keyword>
<proteinExistence type="predicted"/>
<accession>A0A9P7G917</accession>
<reference evidence="6" key="2">
    <citation type="submission" date="2021-10" db="EMBL/GenBank/DDBJ databases">
        <title>Phylogenomics reveals ancestral predisposition of the termite-cultivated fungus Termitomyces towards a domesticated lifestyle.</title>
        <authorList>
            <person name="Auxier B."/>
            <person name="Grum-Grzhimaylo A."/>
            <person name="Cardenas M.E."/>
            <person name="Lodge J.D."/>
            <person name="Laessoe T."/>
            <person name="Pedersen O."/>
            <person name="Smith M.E."/>
            <person name="Kuyper T.W."/>
            <person name="Franco-Molano E.A."/>
            <person name="Baroni T.J."/>
            <person name="Aanen D.K."/>
        </authorList>
    </citation>
    <scope>NUCLEOTIDE SEQUENCE</scope>
    <source>
        <strain evidence="6">AP01</strain>
        <tissue evidence="6">Mycelium</tissue>
    </source>
</reference>
<gene>
    <name evidence="6" type="ORF">DXG03_001914</name>
</gene>
<name>A0A9P7G917_9AGAR</name>
<feature type="region of interest" description="Disordered" evidence="4">
    <location>
        <begin position="1"/>
        <end position="20"/>
    </location>
</feature>
<keyword evidence="3" id="KW-0408">Iron</keyword>
<evidence type="ECO:0000256" key="4">
    <source>
        <dbReference type="SAM" id="MobiDB-lite"/>
    </source>
</evidence>
<sequence>MAEASTSLPDVPHQEPPPTTNEILEYADLAIIDLKKYKTPEGRAELVREVHDAMRTVGFFYVINHGYTKEQTARMFDIADIPFSAVTSHEKEKYVGQMKTTGSYQGYKPRGYWHIEGGVRDQVETYNSKRDFSNISHHANRTFQVHRDVTRKEHPEALRPFLPDIAAFARHNHFNVLNPLLNLVSRSLELPEDTLGKLHQFEAEGETPYDEIVVNTGEVMDFLSGLYYKGTVHRVVQPPADQRHLTRSSIVYFGFANDDVKLVPLKESPVLQRVGITRRCEDDVAPTMEAWRKGRIAAYGQTTLIPGKEKGVQEEVLNGVVVKHYV</sequence>
<comment type="caution">
    <text evidence="6">The sequence shown here is derived from an EMBL/GenBank/DDBJ whole genome shotgun (WGS) entry which is preliminary data.</text>
</comment>
<protein>
    <recommendedName>
        <fullName evidence="5">Non-haem dioxygenase N-terminal domain-containing protein</fullName>
    </recommendedName>
</protein>
<dbReference type="InterPro" id="IPR026992">
    <property type="entry name" value="DIOX_N"/>
</dbReference>
<dbReference type="SUPFAM" id="SSF51197">
    <property type="entry name" value="Clavaminate synthase-like"/>
    <property type="match status" value="1"/>
</dbReference>
<evidence type="ECO:0000256" key="1">
    <source>
        <dbReference type="ARBA" id="ARBA00022723"/>
    </source>
</evidence>
<dbReference type="AlphaFoldDB" id="A0A9P7G917"/>
<evidence type="ECO:0000259" key="5">
    <source>
        <dbReference type="Pfam" id="PF14226"/>
    </source>
</evidence>
<dbReference type="Gene3D" id="2.60.120.330">
    <property type="entry name" value="B-lactam Antibiotic, Isopenicillin N Synthase, Chain"/>
    <property type="match status" value="2"/>
</dbReference>
<dbReference type="GO" id="GO:0016491">
    <property type="term" value="F:oxidoreductase activity"/>
    <property type="evidence" value="ECO:0007669"/>
    <property type="project" value="UniProtKB-KW"/>
</dbReference>